<feature type="compositionally biased region" description="Polar residues" evidence="1">
    <location>
        <begin position="32"/>
        <end position="43"/>
    </location>
</feature>
<sequence>MPACILCYVVVTGPYRRPELPHSLHPPPGTVPPQNSKFGTERTTLAQPCRTRRVARQPLVLGESPVCLSS</sequence>
<evidence type="ECO:0000256" key="1">
    <source>
        <dbReference type="SAM" id="MobiDB-lite"/>
    </source>
</evidence>
<gene>
    <name evidence="2" type="ORF">B0I36DRAFT_309251</name>
</gene>
<feature type="region of interest" description="Disordered" evidence="1">
    <location>
        <begin position="19"/>
        <end position="43"/>
    </location>
</feature>
<organism evidence="2 3">
    <name type="scientific">Microdochium trichocladiopsis</name>
    <dbReference type="NCBI Taxonomy" id="1682393"/>
    <lineage>
        <taxon>Eukaryota</taxon>
        <taxon>Fungi</taxon>
        <taxon>Dikarya</taxon>
        <taxon>Ascomycota</taxon>
        <taxon>Pezizomycotina</taxon>
        <taxon>Sordariomycetes</taxon>
        <taxon>Xylariomycetidae</taxon>
        <taxon>Xylariales</taxon>
        <taxon>Microdochiaceae</taxon>
        <taxon>Microdochium</taxon>
    </lineage>
</organism>
<evidence type="ECO:0000313" key="2">
    <source>
        <dbReference type="EMBL" id="KAH7039768.1"/>
    </source>
</evidence>
<dbReference type="RefSeq" id="XP_046017823.1">
    <property type="nucleotide sequence ID" value="XM_046152118.1"/>
</dbReference>
<dbReference type="AlphaFoldDB" id="A0A9P8YH03"/>
<dbReference type="Proteomes" id="UP000756346">
    <property type="component" value="Unassembled WGS sequence"/>
</dbReference>
<dbReference type="GeneID" id="70181664"/>
<reference evidence="2" key="1">
    <citation type="journal article" date="2021" name="Nat. Commun.">
        <title>Genetic determinants of endophytism in the Arabidopsis root mycobiome.</title>
        <authorList>
            <person name="Mesny F."/>
            <person name="Miyauchi S."/>
            <person name="Thiergart T."/>
            <person name="Pickel B."/>
            <person name="Atanasova L."/>
            <person name="Karlsson M."/>
            <person name="Huettel B."/>
            <person name="Barry K.W."/>
            <person name="Haridas S."/>
            <person name="Chen C."/>
            <person name="Bauer D."/>
            <person name="Andreopoulos W."/>
            <person name="Pangilinan J."/>
            <person name="LaButti K."/>
            <person name="Riley R."/>
            <person name="Lipzen A."/>
            <person name="Clum A."/>
            <person name="Drula E."/>
            <person name="Henrissat B."/>
            <person name="Kohler A."/>
            <person name="Grigoriev I.V."/>
            <person name="Martin F.M."/>
            <person name="Hacquard S."/>
        </authorList>
    </citation>
    <scope>NUCLEOTIDE SEQUENCE</scope>
    <source>
        <strain evidence="2">MPI-CAGE-CH-0230</strain>
    </source>
</reference>
<protein>
    <submittedName>
        <fullName evidence="2">Uncharacterized protein</fullName>
    </submittedName>
</protein>
<keyword evidence="3" id="KW-1185">Reference proteome</keyword>
<evidence type="ECO:0000313" key="3">
    <source>
        <dbReference type="Proteomes" id="UP000756346"/>
    </source>
</evidence>
<name>A0A9P8YH03_9PEZI</name>
<dbReference type="EMBL" id="JAGTJQ010000001">
    <property type="protein sequence ID" value="KAH7039768.1"/>
    <property type="molecule type" value="Genomic_DNA"/>
</dbReference>
<accession>A0A9P8YH03</accession>
<comment type="caution">
    <text evidence="2">The sequence shown here is derived from an EMBL/GenBank/DDBJ whole genome shotgun (WGS) entry which is preliminary data.</text>
</comment>
<proteinExistence type="predicted"/>